<evidence type="ECO:0000256" key="19">
    <source>
        <dbReference type="SAM" id="MobiDB-lite"/>
    </source>
</evidence>
<dbReference type="FunFam" id="2.70.150.10:FF:000011">
    <property type="entry name" value="Plasma membrane ATPase"/>
    <property type="match status" value="1"/>
</dbReference>
<dbReference type="GO" id="GO:0046872">
    <property type="term" value="F:metal ion binding"/>
    <property type="evidence" value="ECO:0007669"/>
    <property type="project" value="UniProtKB-KW"/>
</dbReference>
<dbReference type="InterPro" id="IPR044492">
    <property type="entry name" value="P_typ_ATPase_HD_dom"/>
</dbReference>
<dbReference type="InterPro" id="IPR006534">
    <property type="entry name" value="P-type_ATPase_IIIA"/>
</dbReference>
<sequence length="920" mass="99611">MAEHSTTGAPALSTDIESGRFDEKEAHPVPAKAPVEEEEEDEDIDALIDDLESNDGHGDFEEEEEVVPGGARVVPEDMLQTDTRVGLTSEEVLQRRRKYGLNQMKEEKENLILKFLGFFVGPIQFVMEAAAVLAAGLKDWVDFGVICALLLLNAVVGFVQEYQAGSIVDELKKTLALKAVVLRDGALKEVEAPEVVPGDILQVEEGTIIPADGRIVTEDAYLQVDQSAITGESLAVDKHKGDQCYASSAVKRGEAFVVVTATGDNTFVGRAAALVNAASAGTGHFTEVLNGIGTILLVLVILTNLVVWVASFYRSNPIVRILEFTLAITIVGVPVGLPAVVTTTMAVGAAYLAKKKAIVQKLSAIESLAGVEILCSDKTGTLTKNKLSLAEPYTVAGVDPEDLMLTACLAASRKKKGMDAIDKAFLKSLKYYPRAKGVLSKYKVLDFHPFDPVSKKVTAVVESPQGERIICVKGAPLFVLKTVEEDHPIPEEVDQAYKNKVAEFATRGFRSLGVARKRGEGSWEILGIMPCSDPPRHDTARTINEAKSLGLSIKMLTGDAVGIARETSRQLGLGTNVYNAERLGLGGGGDMPGSEVYDFVEAADGFAEVFPQHKYNVVEILQQRGYLVAMTGDGVNDAPSLKKADTGIAVEGASDAARSAADIVFLAPGLGAIIDALKTSRQIFHRMYAYVVYRIALSIHLEIYLGLWIAILNRSLNIELVVFIAIFADVATLAIAYDNAPYSKTPVKWNLPKLWGMSVLLGIVLAVGTWITVTTMYAHGQNGGIVQNFGNMDEVVFLQISLTENWLIFITRANGPFWSSLPSWQLAGAVLIVDIIATLFTIFGWFEGGQQTSIVAVVRIWIFSFGIFCVMGGLYYILQDSVGFDNLMHGKSPKGSQKQRSLEDFVVSLQRVSTQHEKSQ</sequence>
<protein>
    <recommendedName>
        <fullName evidence="17 18">Plasma membrane ATPase</fullName>
        <ecNumber evidence="4 18">7.1.2.1</ecNumber>
    </recommendedName>
</protein>
<feature type="region of interest" description="Disordered" evidence="19">
    <location>
        <begin position="1"/>
        <end position="47"/>
    </location>
</feature>
<organism evidence="21 22">
    <name type="scientific">Staphylotrichum tortipilum</name>
    <dbReference type="NCBI Taxonomy" id="2831512"/>
    <lineage>
        <taxon>Eukaryota</taxon>
        <taxon>Fungi</taxon>
        <taxon>Dikarya</taxon>
        <taxon>Ascomycota</taxon>
        <taxon>Pezizomycotina</taxon>
        <taxon>Sordariomycetes</taxon>
        <taxon>Sordariomycetidae</taxon>
        <taxon>Sordariales</taxon>
        <taxon>Chaetomiaceae</taxon>
        <taxon>Staphylotrichum</taxon>
    </lineage>
</organism>
<dbReference type="InterPro" id="IPR004014">
    <property type="entry name" value="ATPase_P-typ_cation-transptr_N"/>
</dbReference>
<dbReference type="EC" id="7.1.2.1" evidence="4 18"/>
<evidence type="ECO:0000256" key="14">
    <source>
        <dbReference type="ARBA" id="ARBA00022989"/>
    </source>
</evidence>
<evidence type="ECO:0000259" key="20">
    <source>
        <dbReference type="SMART" id="SM00831"/>
    </source>
</evidence>
<dbReference type="SFLD" id="SFLDS00003">
    <property type="entry name" value="Haloacid_Dehalogenase"/>
    <property type="match status" value="1"/>
</dbReference>
<dbReference type="GO" id="GO:0120029">
    <property type="term" value="P:proton export across plasma membrane"/>
    <property type="evidence" value="ECO:0007669"/>
    <property type="project" value="UniProtKB-UniRule"/>
</dbReference>
<dbReference type="FunFam" id="3.40.50.1000:FF:000008">
    <property type="entry name" value="Plasma membrane ATPase"/>
    <property type="match status" value="1"/>
</dbReference>
<evidence type="ECO:0000256" key="12">
    <source>
        <dbReference type="ARBA" id="ARBA00022842"/>
    </source>
</evidence>
<dbReference type="PANTHER" id="PTHR42861">
    <property type="entry name" value="CALCIUM-TRANSPORTING ATPASE"/>
    <property type="match status" value="1"/>
</dbReference>
<feature type="transmembrane region" description="Helical" evidence="18">
    <location>
        <begin position="691"/>
        <end position="712"/>
    </location>
</feature>
<evidence type="ECO:0000256" key="15">
    <source>
        <dbReference type="ARBA" id="ARBA00023065"/>
    </source>
</evidence>
<dbReference type="Gene3D" id="1.20.1110.10">
    <property type="entry name" value="Calcium-transporting ATPase, transmembrane domain"/>
    <property type="match status" value="1"/>
</dbReference>
<evidence type="ECO:0000256" key="4">
    <source>
        <dbReference type="ARBA" id="ARBA00012476"/>
    </source>
</evidence>
<keyword evidence="10 18" id="KW-0375">Hydrogen ion transport</keyword>
<feature type="transmembrane region" description="Helical" evidence="18">
    <location>
        <begin position="718"/>
        <end position="737"/>
    </location>
</feature>
<evidence type="ECO:0000256" key="13">
    <source>
        <dbReference type="ARBA" id="ARBA00022967"/>
    </source>
</evidence>
<dbReference type="Proteomes" id="UP001303889">
    <property type="component" value="Unassembled WGS sequence"/>
</dbReference>
<dbReference type="SFLD" id="SFLDG00002">
    <property type="entry name" value="C1.7:_P-type_atpase_like"/>
    <property type="match status" value="1"/>
</dbReference>
<evidence type="ECO:0000256" key="9">
    <source>
        <dbReference type="ARBA" id="ARBA00022741"/>
    </source>
</evidence>
<comment type="catalytic activity">
    <reaction evidence="18">
        <text>ATP + H2O + H(+)(in) = ADP + phosphate + 2 H(+)(out)</text>
        <dbReference type="Rhea" id="RHEA:20852"/>
        <dbReference type="ChEBI" id="CHEBI:15377"/>
        <dbReference type="ChEBI" id="CHEBI:15378"/>
        <dbReference type="ChEBI" id="CHEBI:30616"/>
        <dbReference type="ChEBI" id="CHEBI:43474"/>
        <dbReference type="ChEBI" id="CHEBI:456216"/>
        <dbReference type="EC" id="7.1.2.1"/>
    </reaction>
</comment>
<keyword evidence="16 18" id="KW-0472">Membrane</keyword>
<dbReference type="InterPro" id="IPR023298">
    <property type="entry name" value="ATPase_P-typ_TM_dom_sf"/>
</dbReference>
<feature type="transmembrane region" description="Helical" evidence="18">
    <location>
        <begin position="758"/>
        <end position="778"/>
    </location>
</feature>
<dbReference type="GO" id="GO:0008553">
    <property type="term" value="F:P-type proton-exporting transporter activity"/>
    <property type="evidence" value="ECO:0007669"/>
    <property type="project" value="UniProtKB-UniRule"/>
</dbReference>
<feature type="transmembrane region" description="Helical" evidence="18">
    <location>
        <begin position="140"/>
        <end position="159"/>
    </location>
</feature>
<keyword evidence="15 18" id="KW-0406">Ion transport</keyword>
<dbReference type="Gene3D" id="2.70.150.10">
    <property type="entry name" value="Calcium-transporting ATPase, cytoplasmic transduction domain A"/>
    <property type="match status" value="1"/>
</dbReference>
<dbReference type="GO" id="GO:0016887">
    <property type="term" value="F:ATP hydrolysis activity"/>
    <property type="evidence" value="ECO:0007669"/>
    <property type="project" value="InterPro"/>
</dbReference>
<evidence type="ECO:0000256" key="5">
    <source>
        <dbReference type="ARBA" id="ARBA00022448"/>
    </source>
</evidence>
<dbReference type="SUPFAM" id="SSF56784">
    <property type="entry name" value="HAD-like"/>
    <property type="match status" value="1"/>
</dbReference>
<evidence type="ECO:0000256" key="10">
    <source>
        <dbReference type="ARBA" id="ARBA00022781"/>
    </source>
</evidence>
<evidence type="ECO:0000313" key="21">
    <source>
        <dbReference type="EMBL" id="KAK3898333.1"/>
    </source>
</evidence>
<dbReference type="SUPFAM" id="SSF81665">
    <property type="entry name" value="Calcium ATPase, transmembrane domain M"/>
    <property type="match status" value="1"/>
</dbReference>
<evidence type="ECO:0000256" key="16">
    <source>
        <dbReference type="ARBA" id="ARBA00023136"/>
    </source>
</evidence>
<accession>A0AAN6ME16</accession>
<dbReference type="PRINTS" id="PR00120">
    <property type="entry name" value="HATPASE"/>
</dbReference>
<dbReference type="InterPro" id="IPR008250">
    <property type="entry name" value="ATPase_P-typ_transduc_dom_A_sf"/>
</dbReference>
<dbReference type="Pfam" id="PF00702">
    <property type="entry name" value="Hydrolase"/>
    <property type="match status" value="1"/>
</dbReference>
<evidence type="ECO:0000256" key="8">
    <source>
        <dbReference type="ARBA" id="ARBA00022723"/>
    </source>
</evidence>
<dbReference type="NCBIfam" id="TIGR01494">
    <property type="entry name" value="ATPase_P-type"/>
    <property type="match status" value="2"/>
</dbReference>
<dbReference type="InterPro" id="IPR036412">
    <property type="entry name" value="HAD-like_sf"/>
</dbReference>
<dbReference type="SMART" id="SM00831">
    <property type="entry name" value="Cation_ATPase_N"/>
    <property type="match status" value="1"/>
</dbReference>
<keyword evidence="8" id="KW-0479">Metal-binding</keyword>
<evidence type="ECO:0000256" key="1">
    <source>
        <dbReference type="ARBA" id="ARBA00003417"/>
    </source>
</evidence>
<feature type="transmembrane region" description="Helical" evidence="18">
    <location>
        <begin position="858"/>
        <end position="878"/>
    </location>
</feature>
<feature type="transmembrane region" description="Helical" evidence="18">
    <location>
        <begin position="824"/>
        <end position="846"/>
    </location>
</feature>
<dbReference type="InterPro" id="IPR001757">
    <property type="entry name" value="P_typ_ATPase"/>
</dbReference>
<feature type="compositionally biased region" description="Basic and acidic residues" evidence="19">
    <location>
        <begin position="17"/>
        <end position="27"/>
    </location>
</feature>
<evidence type="ECO:0000256" key="7">
    <source>
        <dbReference type="ARBA" id="ARBA00022692"/>
    </source>
</evidence>
<feature type="transmembrane region" description="Helical" evidence="18">
    <location>
        <begin position="288"/>
        <end position="313"/>
    </location>
</feature>
<evidence type="ECO:0000256" key="3">
    <source>
        <dbReference type="ARBA" id="ARBA00008804"/>
    </source>
</evidence>
<feature type="transmembrane region" description="Helical" evidence="18">
    <location>
        <begin position="325"/>
        <end position="353"/>
    </location>
</feature>
<evidence type="ECO:0000256" key="2">
    <source>
        <dbReference type="ARBA" id="ARBA00004651"/>
    </source>
</evidence>
<dbReference type="CDD" id="cd02076">
    <property type="entry name" value="P-type_ATPase_H"/>
    <property type="match status" value="1"/>
</dbReference>
<feature type="compositionally biased region" description="Acidic residues" evidence="19">
    <location>
        <begin position="36"/>
        <end position="47"/>
    </location>
</feature>
<dbReference type="PROSITE" id="PS00154">
    <property type="entry name" value="ATPASE_E1_E2"/>
    <property type="match status" value="1"/>
</dbReference>
<dbReference type="InterPro" id="IPR023299">
    <property type="entry name" value="ATPase_P-typ_cyto_dom_N"/>
</dbReference>
<dbReference type="GO" id="GO:0005886">
    <property type="term" value="C:plasma membrane"/>
    <property type="evidence" value="ECO:0007669"/>
    <property type="project" value="UniProtKB-SubCell"/>
</dbReference>
<keyword evidence="12 18" id="KW-0460">Magnesium</keyword>
<evidence type="ECO:0000256" key="18">
    <source>
        <dbReference type="RuleBase" id="RU362083"/>
    </source>
</evidence>
<dbReference type="Pfam" id="PF00122">
    <property type="entry name" value="E1-E2_ATPase"/>
    <property type="match status" value="1"/>
</dbReference>
<dbReference type="NCBIfam" id="TIGR01647">
    <property type="entry name" value="ATPase-IIIA_H"/>
    <property type="match status" value="1"/>
</dbReference>
<keyword evidence="14 18" id="KW-1133">Transmembrane helix</keyword>
<comment type="subcellular location">
    <subcellularLocation>
        <location evidence="2 18">Cell membrane</location>
        <topology evidence="2 18">Multi-pass membrane protein</topology>
    </subcellularLocation>
</comment>
<dbReference type="Gene3D" id="3.40.50.1000">
    <property type="entry name" value="HAD superfamily/HAD-like"/>
    <property type="match status" value="1"/>
</dbReference>
<gene>
    <name evidence="21" type="ORF">C8A05DRAFT_38080</name>
</gene>
<keyword evidence="9 18" id="KW-0547">Nucleotide-binding</keyword>
<comment type="similarity">
    <text evidence="3 18">Belongs to the cation transport ATPase (P-type) (TC 3.A.3) family. Type IIIA subfamily.</text>
</comment>
<dbReference type="InterPro" id="IPR018303">
    <property type="entry name" value="ATPase_P-typ_P_site"/>
</dbReference>
<keyword evidence="7 18" id="KW-0812">Transmembrane</keyword>
<dbReference type="InterPro" id="IPR059000">
    <property type="entry name" value="ATPase_P-type_domA"/>
</dbReference>
<keyword evidence="22" id="KW-1185">Reference proteome</keyword>
<keyword evidence="6" id="KW-1003">Cell membrane</keyword>
<evidence type="ECO:0000256" key="17">
    <source>
        <dbReference type="ARBA" id="ARBA00071631"/>
    </source>
</evidence>
<dbReference type="InterPro" id="IPR023214">
    <property type="entry name" value="HAD_sf"/>
</dbReference>
<name>A0AAN6ME16_9PEZI</name>
<dbReference type="GO" id="GO:0005524">
    <property type="term" value="F:ATP binding"/>
    <property type="evidence" value="ECO:0007669"/>
    <property type="project" value="UniProtKB-UniRule"/>
</dbReference>
<dbReference type="Pfam" id="PF00690">
    <property type="entry name" value="Cation_ATPase_N"/>
    <property type="match status" value="1"/>
</dbReference>
<feature type="transmembrane region" description="Helical" evidence="18">
    <location>
        <begin position="111"/>
        <end position="134"/>
    </location>
</feature>
<keyword evidence="5 18" id="KW-0813">Transport</keyword>
<reference evidence="21" key="2">
    <citation type="submission" date="2023-05" db="EMBL/GenBank/DDBJ databases">
        <authorList>
            <consortium name="Lawrence Berkeley National Laboratory"/>
            <person name="Steindorff A."/>
            <person name="Hensen N."/>
            <person name="Bonometti L."/>
            <person name="Westerberg I."/>
            <person name="Brannstrom I.O."/>
            <person name="Guillou S."/>
            <person name="Cros-Aarteil S."/>
            <person name="Calhoun S."/>
            <person name="Haridas S."/>
            <person name="Kuo A."/>
            <person name="Mondo S."/>
            <person name="Pangilinan J."/>
            <person name="Riley R."/>
            <person name="Labutti K."/>
            <person name="Andreopoulos B."/>
            <person name="Lipzen A."/>
            <person name="Chen C."/>
            <person name="Yanf M."/>
            <person name="Daum C."/>
            <person name="Ng V."/>
            <person name="Clum A."/>
            <person name="Ohm R."/>
            <person name="Martin F."/>
            <person name="Silar P."/>
            <person name="Natvig D."/>
            <person name="Lalanne C."/>
            <person name="Gautier V."/>
            <person name="Ament-Velasquez S.L."/>
            <person name="Kruys A."/>
            <person name="Hutchinson M.I."/>
            <person name="Powell A.J."/>
            <person name="Barry K."/>
            <person name="Miller A.N."/>
            <person name="Grigoriev I.V."/>
            <person name="Debuchy R."/>
            <person name="Gladieux P."/>
            <person name="Thoren M.H."/>
            <person name="Johannesson H."/>
        </authorList>
    </citation>
    <scope>NUCLEOTIDE SEQUENCE</scope>
    <source>
        <strain evidence="21">CBS 103.79</strain>
    </source>
</reference>
<dbReference type="PRINTS" id="PR00119">
    <property type="entry name" value="CATATPASE"/>
</dbReference>
<dbReference type="EMBL" id="MU855955">
    <property type="protein sequence ID" value="KAK3898333.1"/>
    <property type="molecule type" value="Genomic_DNA"/>
</dbReference>
<comment type="function">
    <text evidence="1">The plasma membrane ATPase of plants and fungi is a hydrogen ion pump. The proton gradient it generates drives the active transport of nutrients by H(+)-symport. The resulting external acidification and/or internal alkinization may mediate growth responses.</text>
</comment>
<feature type="domain" description="Cation-transporting P-type ATPase N-terminal" evidence="20">
    <location>
        <begin position="68"/>
        <end position="139"/>
    </location>
</feature>
<comment type="caution">
    <text evidence="21">The sequence shown here is derived from an EMBL/GenBank/DDBJ whole genome shotgun (WGS) entry which is preliminary data.</text>
</comment>
<evidence type="ECO:0000256" key="11">
    <source>
        <dbReference type="ARBA" id="ARBA00022840"/>
    </source>
</evidence>
<evidence type="ECO:0000256" key="6">
    <source>
        <dbReference type="ARBA" id="ARBA00022475"/>
    </source>
</evidence>
<keyword evidence="11 18" id="KW-0067">ATP-binding</keyword>
<dbReference type="SFLD" id="SFLDF00027">
    <property type="entry name" value="p-type_atpase"/>
    <property type="match status" value="1"/>
</dbReference>
<dbReference type="Gene3D" id="3.40.1110.10">
    <property type="entry name" value="Calcium-transporting ATPase, cytoplasmic domain N"/>
    <property type="match status" value="1"/>
</dbReference>
<dbReference type="AlphaFoldDB" id="A0AAN6ME16"/>
<dbReference type="FunFam" id="3.40.1110.10:FF:000005">
    <property type="entry name" value="Plasma membrane ATPase"/>
    <property type="match status" value="1"/>
</dbReference>
<evidence type="ECO:0000313" key="22">
    <source>
        <dbReference type="Proteomes" id="UP001303889"/>
    </source>
</evidence>
<proteinExistence type="inferred from homology"/>
<dbReference type="SUPFAM" id="SSF81653">
    <property type="entry name" value="Calcium ATPase, transduction domain A"/>
    <property type="match status" value="1"/>
</dbReference>
<reference evidence="21" key="1">
    <citation type="journal article" date="2023" name="Mol. Phylogenet. Evol.">
        <title>Genome-scale phylogeny and comparative genomics of the fungal order Sordariales.</title>
        <authorList>
            <person name="Hensen N."/>
            <person name="Bonometti L."/>
            <person name="Westerberg I."/>
            <person name="Brannstrom I.O."/>
            <person name="Guillou S."/>
            <person name="Cros-Aarteil S."/>
            <person name="Calhoun S."/>
            <person name="Haridas S."/>
            <person name="Kuo A."/>
            <person name="Mondo S."/>
            <person name="Pangilinan J."/>
            <person name="Riley R."/>
            <person name="LaButti K."/>
            <person name="Andreopoulos B."/>
            <person name="Lipzen A."/>
            <person name="Chen C."/>
            <person name="Yan M."/>
            <person name="Daum C."/>
            <person name="Ng V."/>
            <person name="Clum A."/>
            <person name="Steindorff A."/>
            <person name="Ohm R.A."/>
            <person name="Martin F."/>
            <person name="Silar P."/>
            <person name="Natvig D.O."/>
            <person name="Lalanne C."/>
            <person name="Gautier V."/>
            <person name="Ament-Velasquez S.L."/>
            <person name="Kruys A."/>
            <person name="Hutchinson M.I."/>
            <person name="Powell A.J."/>
            <person name="Barry K."/>
            <person name="Miller A.N."/>
            <person name="Grigoriev I.V."/>
            <person name="Debuchy R."/>
            <person name="Gladieux P."/>
            <person name="Hiltunen Thoren M."/>
            <person name="Johannesson H."/>
        </authorList>
    </citation>
    <scope>NUCLEOTIDE SEQUENCE</scope>
    <source>
        <strain evidence="21">CBS 103.79</strain>
    </source>
</reference>
<keyword evidence="13 18" id="KW-1278">Translocase</keyword>